<accession>G7DUP1</accession>
<sequence>MLAEACLLLALFSSTRVLAATTGKPYVGAYYAGYSSLSPANIPYSSLSNINFFVATTTGNGGLSFSSTTDSIINATIAGAKKTNTSVSLTIGGWTGSAYFSYDVGNAANRTAFAKVINATVAHYGFSGVDIDWEYPGQQGNSGNVISPNDTANFALFLTTLRSVLGAKPIISLAVSVGGLRDANGNALTTYSSFLSSVDYLMLMNYDVWGPYGQGVSGPNAPLYACSAQTGNPFSAYQAVRYFTKAGWPASRLILGVPSYSHAFSTSGTSLTSTKCGTTTSYLYQSGPVSNTAAANALDESTFAALISGGYLNSAGTAGANGYTRVLDTNSSTPFLFNSKAEILISYDDAQSMGLKGTFAKQNGLAGLSMFELSGDTPTHTLLNAYRSAFLPSATTTTSSTTTVKTTATATSSKVTTSATPAAAVKRTLSRIAKRLAFAIIPAPSPGFAIIPITPSRSSPSQGVSIASVEHPTWRFGPLGSLLSQIAQELGSL</sequence>
<dbReference type="PANTHER" id="PTHR11177">
    <property type="entry name" value="CHITINASE"/>
    <property type="match status" value="1"/>
</dbReference>
<organism evidence="3 4">
    <name type="scientific">Mixia osmundae (strain CBS 9802 / IAM 14324 / JCM 22182 / KY 12970)</name>
    <dbReference type="NCBI Taxonomy" id="764103"/>
    <lineage>
        <taxon>Eukaryota</taxon>
        <taxon>Fungi</taxon>
        <taxon>Dikarya</taxon>
        <taxon>Basidiomycota</taxon>
        <taxon>Pucciniomycotina</taxon>
        <taxon>Mixiomycetes</taxon>
        <taxon>Mixiales</taxon>
        <taxon>Mixiaceae</taxon>
        <taxon>Mixia</taxon>
    </lineage>
</organism>
<dbReference type="PANTHER" id="PTHR11177:SF317">
    <property type="entry name" value="CHITINASE 12-RELATED"/>
    <property type="match status" value="1"/>
</dbReference>
<dbReference type="InterPro" id="IPR001223">
    <property type="entry name" value="Glyco_hydro18_cat"/>
</dbReference>
<keyword evidence="4" id="KW-1185">Reference proteome</keyword>
<dbReference type="AlphaFoldDB" id="G7DUP1"/>
<dbReference type="RefSeq" id="XP_014566039.1">
    <property type="nucleotide sequence ID" value="XM_014710553.1"/>
</dbReference>
<dbReference type="eggNOG" id="KOG2806">
    <property type="taxonomic scope" value="Eukaryota"/>
</dbReference>
<keyword evidence="1" id="KW-0732">Signal</keyword>
<dbReference type="GO" id="GO:0005576">
    <property type="term" value="C:extracellular region"/>
    <property type="evidence" value="ECO:0007669"/>
    <property type="project" value="TreeGrafter"/>
</dbReference>
<dbReference type="Proteomes" id="UP000009131">
    <property type="component" value="Unassembled WGS sequence"/>
</dbReference>
<dbReference type="GO" id="GO:0005975">
    <property type="term" value="P:carbohydrate metabolic process"/>
    <property type="evidence" value="ECO:0007669"/>
    <property type="project" value="InterPro"/>
</dbReference>
<evidence type="ECO:0000259" key="2">
    <source>
        <dbReference type="PROSITE" id="PS51910"/>
    </source>
</evidence>
<feature type="signal peptide" evidence="1">
    <location>
        <begin position="1"/>
        <end position="19"/>
    </location>
</feature>
<dbReference type="GO" id="GO:0004568">
    <property type="term" value="F:chitinase activity"/>
    <property type="evidence" value="ECO:0007669"/>
    <property type="project" value="TreeGrafter"/>
</dbReference>
<dbReference type="Gene3D" id="3.10.50.10">
    <property type="match status" value="1"/>
</dbReference>
<dbReference type="EMBL" id="BABT02000032">
    <property type="protein sequence ID" value="GAA94301.1"/>
    <property type="molecule type" value="Genomic_DNA"/>
</dbReference>
<dbReference type="PROSITE" id="PS51910">
    <property type="entry name" value="GH18_2"/>
    <property type="match status" value="1"/>
</dbReference>
<evidence type="ECO:0000313" key="4">
    <source>
        <dbReference type="Proteomes" id="UP000009131"/>
    </source>
</evidence>
<dbReference type="SMART" id="SM00636">
    <property type="entry name" value="Glyco_18"/>
    <property type="match status" value="1"/>
</dbReference>
<gene>
    <name evidence="3" type="primary">Mo00950</name>
    <name evidence="3" type="ORF">E5Q_00950</name>
</gene>
<dbReference type="GO" id="GO:0006032">
    <property type="term" value="P:chitin catabolic process"/>
    <property type="evidence" value="ECO:0007669"/>
    <property type="project" value="TreeGrafter"/>
</dbReference>
<dbReference type="Gene3D" id="3.20.20.80">
    <property type="entry name" value="Glycosidases"/>
    <property type="match status" value="1"/>
</dbReference>
<reference evidence="3 4" key="1">
    <citation type="journal article" date="2011" name="J. Gen. Appl. Microbiol.">
        <title>Draft genome sequencing of the enigmatic basidiomycete Mixia osmundae.</title>
        <authorList>
            <person name="Nishida H."/>
            <person name="Nagatsuka Y."/>
            <person name="Sugiyama J."/>
        </authorList>
    </citation>
    <scope>NUCLEOTIDE SEQUENCE [LARGE SCALE GENOMIC DNA]</scope>
    <source>
        <strain evidence="4">CBS 9802 / IAM 14324 / JCM 22182 / KY 12970</strain>
    </source>
</reference>
<dbReference type="HOGENOM" id="CLU_002833_6_3_1"/>
<dbReference type="SUPFAM" id="SSF51445">
    <property type="entry name" value="(Trans)glycosidases"/>
    <property type="match status" value="1"/>
</dbReference>
<evidence type="ECO:0000313" key="3">
    <source>
        <dbReference type="EMBL" id="GAA94301.1"/>
    </source>
</evidence>
<dbReference type="GO" id="GO:0008061">
    <property type="term" value="F:chitin binding"/>
    <property type="evidence" value="ECO:0007669"/>
    <property type="project" value="InterPro"/>
</dbReference>
<dbReference type="OMA" id="VESIEYW"/>
<dbReference type="InterPro" id="IPR050314">
    <property type="entry name" value="Glycosyl_Hydrlase_18"/>
</dbReference>
<name>G7DUP1_MIXOS</name>
<comment type="caution">
    <text evidence="3">The sequence shown here is derived from an EMBL/GenBank/DDBJ whole genome shotgun (WGS) entry which is preliminary data.</text>
</comment>
<dbReference type="OrthoDB" id="73875at2759"/>
<dbReference type="InParanoid" id="G7DUP1"/>
<dbReference type="InterPro" id="IPR029070">
    <property type="entry name" value="Chitinase_insertion_sf"/>
</dbReference>
<dbReference type="InterPro" id="IPR017853">
    <property type="entry name" value="GH"/>
</dbReference>
<dbReference type="STRING" id="764103.G7DUP1"/>
<protein>
    <recommendedName>
        <fullName evidence="2">GH18 domain-containing protein</fullName>
    </recommendedName>
</protein>
<proteinExistence type="predicted"/>
<feature type="chain" id="PRO_5009955506" description="GH18 domain-containing protein" evidence="1">
    <location>
        <begin position="20"/>
        <end position="493"/>
    </location>
</feature>
<dbReference type="Pfam" id="PF00704">
    <property type="entry name" value="Glyco_hydro_18"/>
    <property type="match status" value="1"/>
</dbReference>
<feature type="domain" description="GH18" evidence="2">
    <location>
        <begin position="25"/>
        <end position="393"/>
    </location>
</feature>
<reference evidence="3 4" key="2">
    <citation type="journal article" date="2012" name="Open Biol.">
        <title>Characteristics of nucleosomes and linker DNA regions on the genome of the basidiomycete Mixia osmundae revealed by mono- and dinucleosome mapping.</title>
        <authorList>
            <person name="Nishida H."/>
            <person name="Kondo S."/>
            <person name="Matsumoto T."/>
            <person name="Suzuki Y."/>
            <person name="Yoshikawa H."/>
            <person name="Taylor T.D."/>
            <person name="Sugiyama J."/>
        </authorList>
    </citation>
    <scope>NUCLEOTIDE SEQUENCE [LARGE SCALE GENOMIC DNA]</scope>
    <source>
        <strain evidence="4">CBS 9802 / IAM 14324 / JCM 22182 / KY 12970</strain>
    </source>
</reference>
<dbReference type="InterPro" id="IPR011583">
    <property type="entry name" value="Chitinase_II/V-like_cat"/>
</dbReference>
<evidence type="ECO:0000256" key="1">
    <source>
        <dbReference type="SAM" id="SignalP"/>
    </source>
</evidence>